<feature type="active site" description="Nucleophile" evidence="9">
    <location>
        <position position="87"/>
    </location>
</feature>
<name>A0ABT9FRT2_9BACL</name>
<evidence type="ECO:0000256" key="1">
    <source>
        <dbReference type="ARBA" id="ARBA00004752"/>
    </source>
</evidence>
<dbReference type="PANTHER" id="PTHR30582:SF24">
    <property type="entry name" value="L,D-TRANSPEPTIDASE ERFK_SRFK-RELATED"/>
    <property type="match status" value="1"/>
</dbReference>
<evidence type="ECO:0000259" key="10">
    <source>
        <dbReference type="PROSITE" id="PS52029"/>
    </source>
</evidence>
<keyword evidence="12" id="KW-1185">Reference proteome</keyword>
<keyword evidence="4" id="KW-0808">Transferase</keyword>
<evidence type="ECO:0000256" key="4">
    <source>
        <dbReference type="ARBA" id="ARBA00022679"/>
    </source>
</evidence>
<evidence type="ECO:0000313" key="12">
    <source>
        <dbReference type="Proteomes" id="UP001241848"/>
    </source>
</evidence>
<keyword evidence="7 9" id="KW-0573">Peptidoglycan synthesis</keyword>
<dbReference type="RefSeq" id="WP_305755039.1">
    <property type="nucleotide sequence ID" value="NZ_JAPCKK010000016.1"/>
</dbReference>
<dbReference type="CDD" id="cd16913">
    <property type="entry name" value="YkuD_like"/>
    <property type="match status" value="1"/>
</dbReference>
<gene>
    <name evidence="11" type="ORF">OIN60_11695</name>
</gene>
<evidence type="ECO:0000256" key="7">
    <source>
        <dbReference type="ARBA" id="ARBA00022984"/>
    </source>
</evidence>
<keyword evidence="3" id="KW-0328">Glycosyltransferase</keyword>
<proteinExistence type="inferred from homology"/>
<keyword evidence="5" id="KW-0378">Hydrolase</keyword>
<evidence type="ECO:0000313" key="11">
    <source>
        <dbReference type="EMBL" id="MDP4097433.1"/>
    </source>
</evidence>
<dbReference type="SUPFAM" id="SSF141523">
    <property type="entry name" value="L,D-transpeptidase catalytic domain-like"/>
    <property type="match status" value="1"/>
</dbReference>
<feature type="domain" description="L,D-TPase catalytic" evidence="10">
    <location>
        <begin position="4"/>
        <end position="111"/>
    </location>
</feature>
<evidence type="ECO:0000256" key="6">
    <source>
        <dbReference type="ARBA" id="ARBA00022960"/>
    </source>
</evidence>
<dbReference type="Pfam" id="PF03734">
    <property type="entry name" value="YkuD"/>
    <property type="match status" value="1"/>
</dbReference>
<accession>A0ABT9FRT2</accession>
<dbReference type="InterPro" id="IPR005490">
    <property type="entry name" value="LD_TPept_cat_dom"/>
</dbReference>
<dbReference type="Proteomes" id="UP001241848">
    <property type="component" value="Unassembled WGS sequence"/>
</dbReference>
<dbReference type="PROSITE" id="PS52029">
    <property type="entry name" value="LD_TPASE"/>
    <property type="match status" value="1"/>
</dbReference>
<keyword evidence="6 9" id="KW-0133">Cell shape</keyword>
<dbReference type="EMBL" id="JAPCKK010000016">
    <property type="protein sequence ID" value="MDP4097433.1"/>
    <property type="molecule type" value="Genomic_DNA"/>
</dbReference>
<feature type="active site" description="Proton donor/acceptor" evidence="9">
    <location>
        <position position="71"/>
    </location>
</feature>
<dbReference type="InterPro" id="IPR050979">
    <property type="entry name" value="LD-transpeptidase"/>
</dbReference>
<organism evidence="11 12">
    <name type="scientific">Paenibacillus zeirhizosphaerae</name>
    <dbReference type="NCBI Taxonomy" id="2987519"/>
    <lineage>
        <taxon>Bacteria</taxon>
        <taxon>Bacillati</taxon>
        <taxon>Bacillota</taxon>
        <taxon>Bacilli</taxon>
        <taxon>Bacillales</taxon>
        <taxon>Paenibacillaceae</taxon>
        <taxon>Paenibacillus</taxon>
    </lineage>
</organism>
<comment type="similarity">
    <text evidence="2">Belongs to the YkuD family.</text>
</comment>
<comment type="pathway">
    <text evidence="1 9">Cell wall biogenesis; peptidoglycan biosynthesis.</text>
</comment>
<dbReference type="PANTHER" id="PTHR30582">
    <property type="entry name" value="L,D-TRANSPEPTIDASE"/>
    <property type="match status" value="1"/>
</dbReference>
<dbReference type="Gene3D" id="2.40.440.10">
    <property type="entry name" value="L,D-transpeptidase catalytic domain-like"/>
    <property type="match status" value="1"/>
</dbReference>
<keyword evidence="8 9" id="KW-0961">Cell wall biogenesis/degradation</keyword>
<evidence type="ECO:0000256" key="8">
    <source>
        <dbReference type="ARBA" id="ARBA00023316"/>
    </source>
</evidence>
<sequence length="112" mass="12136">MPNYSITVDLSDHRLYLIDGDLVVKSYPVGIGKLATQTPHGEFIIVNKQNNPGGPYGAFWLGLSEPHYGIHGTNAPWSIGKSVSQGCIRMYNQDVLELAGMVGVGTPVKIRP</sequence>
<comment type="caution">
    <text evidence="11">The sequence shown here is derived from an EMBL/GenBank/DDBJ whole genome shotgun (WGS) entry which is preliminary data.</text>
</comment>
<evidence type="ECO:0000256" key="3">
    <source>
        <dbReference type="ARBA" id="ARBA00022676"/>
    </source>
</evidence>
<evidence type="ECO:0000256" key="5">
    <source>
        <dbReference type="ARBA" id="ARBA00022801"/>
    </source>
</evidence>
<reference evidence="11 12" key="1">
    <citation type="submission" date="2022-10" db="EMBL/GenBank/DDBJ databases">
        <title>Paenibacillus description and whole genome data of maize root bacterial community.</title>
        <authorList>
            <person name="Marton D."/>
            <person name="Farkas M."/>
            <person name="Cserhati M."/>
        </authorList>
    </citation>
    <scope>NUCLEOTIDE SEQUENCE [LARGE SCALE GENOMIC DNA]</scope>
    <source>
        <strain evidence="11 12">P96</strain>
    </source>
</reference>
<protein>
    <submittedName>
        <fullName evidence="11">L,D-transpeptidase</fullName>
    </submittedName>
</protein>
<dbReference type="InterPro" id="IPR038063">
    <property type="entry name" value="Transpep_catalytic_dom"/>
</dbReference>
<evidence type="ECO:0000256" key="2">
    <source>
        <dbReference type="ARBA" id="ARBA00005992"/>
    </source>
</evidence>
<evidence type="ECO:0000256" key="9">
    <source>
        <dbReference type="PROSITE-ProRule" id="PRU01373"/>
    </source>
</evidence>